<feature type="region of interest" description="Disordered" evidence="1">
    <location>
        <begin position="157"/>
        <end position="176"/>
    </location>
</feature>
<feature type="region of interest" description="Disordered" evidence="1">
    <location>
        <begin position="184"/>
        <end position="223"/>
    </location>
</feature>
<evidence type="ECO:0000313" key="4">
    <source>
        <dbReference type="Proteomes" id="UP000770661"/>
    </source>
</evidence>
<evidence type="ECO:0000313" key="3">
    <source>
        <dbReference type="EMBL" id="KAG0727255.1"/>
    </source>
</evidence>
<accession>A0A8J4YFP9</accession>
<dbReference type="AlphaFoldDB" id="A0A8J4YFP9"/>
<evidence type="ECO:0000256" key="2">
    <source>
        <dbReference type="SAM" id="Phobius"/>
    </source>
</evidence>
<keyword evidence="2" id="KW-1133">Transmembrane helix</keyword>
<feature type="compositionally biased region" description="Basic and acidic residues" evidence="1">
    <location>
        <begin position="127"/>
        <end position="147"/>
    </location>
</feature>
<feature type="transmembrane region" description="Helical" evidence="2">
    <location>
        <begin position="15"/>
        <end position="40"/>
    </location>
</feature>
<gene>
    <name evidence="3" type="ORF">GWK47_035055</name>
</gene>
<organism evidence="3 4">
    <name type="scientific">Chionoecetes opilio</name>
    <name type="common">Atlantic snow crab</name>
    <name type="synonym">Cancer opilio</name>
    <dbReference type="NCBI Taxonomy" id="41210"/>
    <lineage>
        <taxon>Eukaryota</taxon>
        <taxon>Metazoa</taxon>
        <taxon>Ecdysozoa</taxon>
        <taxon>Arthropoda</taxon>
        <taxon>Crustacea</taxon>
        <taxon>Multicrustacea</taxon>
        <taxon>Malacostraca</taxon>
        <taxon>Eumalacostraca</taxon>
        <taxon>Eucarida</taxon>
        <taxon>Decapoda</taxon>
        <taxon>Pleocyemata</taxon>
        <taxon>Brachyura</taxon>
        <taxon>Eubrachyura</taxon>
        <taxon>Majoidea</taxon>
        <taxon>Majidae</taxon>
        <taxon>Chionoecetes</taxon>
    </lineage>
</organism>
<dbReference type="Proteomes" id="UP000770661">
    <property type="component" value="Unassembled WGS sequence"/>
</dbReference>
<name>A0A8J4YFP9_CHIOP</name>
<feature type="region of interest" description="Disordered" evidence="1">
    <location>
        <begin position="86"/>
        <end position="147"/>
    </location>
</feature>
<feature type="compositionally biased region" description="Pro residues" evidence="1">
    <location>
        <begin position="102"/>
        <end position="117"/>
    </location>
</feature>
<feature type="compositionally biased region" description="Polar residues" evidence="1">
    <location>
        <begin position="200"/>
        <end position="209"/>
    </location>
</feature>
<reference evidence="3" key="1">
    <citation type="submission" date="2020-07" db="EMBL/GenBank/DDBJ databases">
        <title>The High-quality genome of the commercially important snow crab, Chionoecetes opilio.</title>
        <authorList>
            <person name="Jeong J.-H."/>
            <person name="Ryu S."/>
        </authorList>
    </citation>
    <scope>NUCLEOTIDE SEQUENCE</scope>
    <source>
        <strain evidence="3">MADBK_172401_WGS</strain>
        <tissue evidence="3">Digestive gland</tissue>
    </source>
</reference>
<proteinExistence type="predicted"/>
<sequence length="336" mass="37048">MSVVLVHVRDCSLSVLVFMVPAVATSVLLVAGVLMAILCVRTNSRMKTKKKKEALRVEEEEKELLVKQRKKSQQVAMQTRVNTINEVELAPLKPTQNGGTQEPPPPVPTTKPPPPPITTEEAEDKELEVRTPKESTGDRPLSWDKSADELPLIIGTQQETPQEEAEDSASEGSSFDCTIDITGSPSSSAVFPPQRVRRQPSVSPGSSRNGAVREGHRAKQGSDYMTYETERRNSDVALETGSRSLVDSIESLIQKLTVSRVKSEGDCPLYMEQSLWLSDINLDVLKRKVDIRIVPSLSSMMGSATDVMLPPEQLRGVCEEPRGHDQAEHTRQQQGE</sequence>
<keyword evidence="2" id="KW-0472">Membrane</keyword>
<evidence type="ECO:0000256" key="1">
    <source>
        <dbReference type="SAM" id="MobiDB-lite"/>
    </source>
</evidence>
<protein>
    <submittedName>
        <fullName evidence="3">Uncharacterized protein</fullName>
    </submittedName>
</protein>
<dbReference type="EMBL" id="JACEEZ010003598">
    <property type="protein sequence ID" value="KAG0727255.1"/>
    <property type="molecule type" value="Genomic_DNA"/>
</dbReference>
<keyword evidence="4" id="KW-1185">Reference proteome</keyword>
<keyword evidence="2" id="KW-0812">Transmembrane</keyword>
<comment type="caution">
    <text evidence="3">The sequence shown here is derived from an EMBL/GenBank/DDBJ whole genome shotgun (WGS) entry which is preliminary data.</text>
</comment>